<feature type="compositionally biased region" description="Polar residues" evidence="11">
    <location>
        <begin position="27"/>
        <end position="40"/>
    </location>
</feature>
<dbReference type="GO" id="GO:0071376">
    <property type="term" value="P:cellular response to corticotropin-releasing hormone stimulus"/>
    <property type="evidence" value="ECO:0007669"/>
    <property type="project" value="TreeGrafter"/>
</dbReference>
<feature type="domain" description="Nuclear receptor" evidence="12">
    <location>
        <begin position="404"/>
        <end position="479"/>
    </location>
</feature>
<feature type="compositionally biased region" description="Low complexity" evidence="11">
    <location>
        <begin position="295"/>
        <end position="307"/>
    </location>
</feature>
<keyword evidence="8" id="KW-0804">Transcription</keyword>
<keyword evidence="9" id="KW-0675">Receptor</keyword>
<dbReference type="GO" id="GO:0008270">
    <property type="term" value="F:zinc ion binding"/>
    <property type="evidence" value="ECO:0007669"/>
    <property type="project" value="UniProtKB-KW"/>
</dbReference>
<feature type="region of interest" description="Disordered" evidence="11">
    <location>
        <begin position="106"/>
        <end position="125"/>
    </location>
</feature>
<evidence type="ECO:0000256" key="9">
    <source>
        <dbReference type="ARBA" id="ARBA00023170"/>
    </source>
</evidence>
<name>A0A2A2LN49_9BILA</name>
<feature type="compositionally biased region" description="Low complexity" evidence="11">
    <location>
        <begin position="154"/>
        <end position="177"/>
    </location>
</feature>
<dbReference type="GO" id="GO:0035259">
    <property type="term" value="F:nuclear glucocorticoid receptor binding"/>
    <property type="evidence" value="ECO:0007669"/>
    <property type="project" value="TreeGrafter"/>
</dbReference>
<gene>
    <name evidence="13" type="ORF">WR25_19096</name>
</gene>
<comment type="caution">
    <text evidence="13">The sequence shown here is derived from an EMBL/GenBank/DDBJ whole genome shotgun (WGS) entry which is preliminary data.</text>
</comment>
<dbReference type="AlphaFoldDB" id="A0A2A2LN49"/>
<evidence type="ECO:0000256" key="4">
    <source>
        <dbReference type="ARBA" id="ARBA00022771"/>
    </source>
</evidence>
<feature type="region of interest" description="Disordered" evidence="11">
    <location>
        <begin position="295"/>
        <end position="324"/>
    </location>
</feature>
<dbReference type="InterPro" id="IPR035500">
    <property type="entry name" value="NHR-like_dom_sf"/>
</dbReference>
<keyword evidence="7" id="KW-0238">DNA-binding</keyword>
<keyword evidence="5" id="KW-0862">Zinc</keyword>
<keyword evidence="3" id="KW-0479">Metal-binding</keyword>
<dbReference type="CDD" id="cd06916">
    <property type="entry name" value="NR_DBD_like"/>
    <property type="match status" value="1"/>
</dbReference>
<dbReference type="PRINTS" id="PR00047">
    <property type="entry name" value="STROIDFINGER"/>
</dbReference>
<sequence length="681" mass="74581">MSSAFVKVEPKQEVPMDTSNSRRDSEPGTSTESESMATNPPQIPKLPGLGIQRLLPNHIFPMFQPFTNGFFPPAEVAFPASLFLAQQQAATLAAQQQLQNSIASIPNSCNIPQPPPLNQVPSSSTAFDQLSHIKSHLQQIVEDRDSGNETSSLSPCNSSPIPSRSPSHSSRSNSFSHATKPYNINNILHRSATPAANVGLHSIHSSSHHSQSHQQLHTALDTISLDAPARQQQAELEAAQAALNSSLSQLANAVSSAIAQPPLSSTCPMPLSSPYSSTSSLPVASSTAIITSAPSLTTSASTPSLSSRIPPTNQINQPSRSPMPPQLYHNPYQQPPMPSPFGGLVQHPPQGHLHPNSFPQTGFPHPLGPPPMGLSPHQKMQQMRLQDLYLMALNKEDVAKYSGVERCAVCLDQASGFHYSVLSCEGCKGFFRRSVQKGTEYVCHKEGRCKVDRVTRNRCQACRFDKCIAVGMTKESVRQDKNKKRRTKEEERDNELSTTRNALKVVEQVHDEYKKAFSSNKTVVENVEDLFTRVTQFATGIPDLDQTPPDELSLMIKKSLRGILLLRLAYFNTSERGLLCEPNLDDRLDKLRRQVEDIKPEEVALLSAMHIVGDNALSDALSTGLEAFIRLNYGRMTEAKQEEKEGLNDQPSSSSGGNPASQQDISTRICKLVMKLNLLNN</sequence>
<reference evidence="13 14" key="1">
    <citation type="journal article" date="2017" name="Curr. Biol.">
        <title>Genome architecture and evolution of a unichromosomal asexual nematode.</title>
        <authorList>
            <person name="Fradin H."/>
            <person name="Zegar C."/>
            <person name="Gutwein M."/>
            <person name="Lucas J."/>
            <person name="Kovtun M."/>
            <person name="Corcoran D."/>
            <person name="Baugh L.R."/>
            <person name="Kiontke K."/>
            <person name="Gunsalus K."/>
            <person name="Fitch D.H."/>
            <person name="Piano F."/>
        </authorList>
    </citation>
    <scope>NUCLEOTIDE SEQUENCE [LARGE SCALE GENOMIC DNA]</scope>
    <source>
        <strain evidence="13">PF1309</strain>
    </source>
</reference>
<keyword evidence="6" id="KW-0805">Transcription regulation</keyword>
<comment type="subcellular location">
    <subcellularLocation>
        <location evidence="1">Nucleus</location>
    </subcellularLocation>
</comment>
<dbReference type="GO" id="GO:0000981">
    <property type="term" value="F:DNA-binding transcription factor activity, RNA polymerase II-specific"/>
    <property type="evidence" value="ECO:0007669"/>
    <property type="project" value="TreeGrafter"/>
</dbReference>
<dbReference type="PANTHER" id="PTHR24085:SF9">
    <property type="match status" value="1"/>
</dbReference>
<dbReference type="Proteomes" id="UP000218231">
    <property type="component" value="Unassembled WGS sequence"/>
</dbReference>
<dbReference type="GO" id="GO:0005667">
    <property type="term" value="C:transcription regulator complex"/>
    <property type="evidence" value="ECO:0007669"/>
    <property type="project" value="TreeGrafter"/>
</dbReference>
<dbReference type="GO" id="GO:0000978">
    <property type="term" value="F:RNA polymerase II cis-regulatory region sequence-specific DNA binding"/>
    <property type="evidence" value="ECO:0007669"/>
    <property type="project" value="TreeGrafter"/>
</dbReference>
<dbReference type="GO" id="GO:0005634">
    <property type="term" value="C:nucleus"/>
    <property type="evidence" value="ECO:0007669"/>
    <property type="project" value="UniProtKB-SubCell"/>
</dbReference>
<dbReference type="SUPFAM" id="SSF57716">
    <property type="entry name" value="Glucocorticoid receptor-like (DNA-binding domain)"/>
    <property type="match status" value="1"/>
</dbReference>
<dbReference type="SUPFAM" id="SSF48508">
    <property type="entry name" value="Nuclear receptor ligand-binding domain"/>
    <property type="match status" value="1"/>
</dbReference>
<feature type="compositionally biased region" description="Polar residues" evidence="11">
    <location>
        <begin position="649"/>
        <end position="664"/>
    </location>
</feature>
<dbReference type="Pfam" id="PF00105">
    <property type="entry name" value="zf-C4"/>
    <property type="match status" value="1"/>
</dbReference>
<dbReference type="FunFam" id="3.30.50.10:FF:000030">
    <property type="entry name" value="Nuclear Hormone Receptor family"/>
    <property type="match status" value="1"/>
</dbReference>
<feature type="region of interest" description="Disordered" evidence="11">
    <location>
        <begin position="478"/>
        <end position="497"/>
    </location>
</feature>
<dbReference type="PANTHER" id="PTHR24085">
    <property type="entry name" value="NUCLEAR HORMONE RECEPTOR"/>
    <property type="match status" value="1"/>
</dbReference>
<feature type="compositionally biased region" description="Polar residues" evidence="11">
    <location>
        <begin position="309"/>
        <end position="320"/>
    </location>
</feature>
<dbReference type="InterPro" id="IPR013088">
    <property type="entry name" value="Znf_NHR/GATA"/>
</dbReference>
<evidence type="ECO:0000256" key="3">
    <source>
        <dbReference type="ARBA" id="ARBA00022723"/>
    </source>
</evidence>
<evidence type="ECO:0000313" key="13">
    <source>
        <dbReference type="EMBL" id="PAV87671.1"/>
    </source>
</evidence>
<keyword evidence="4" id="KW-0863">Zinc-finger</keyword>
<dbReference type="PROSITE" id="PS51030">
    <property type="entry name" value="NUCLEAR_REC_DBD_2"/>
    <property type="match status" value="1"/>
</dbReference>
<evidence type="ECO:0000256" key="6">
    <source>
        <dbReference type="ARBA" id="ARBA00023015"/>
    </source>
</evidence>
<evidence type="ECO:0000256" key="8">
    <source>
        <dbReference type="ARBA" id="ARBA00023163"/>
    </source>
</evidence>
<evidence type="ECO:0000256" key="2">
    <source>
        <dbReference type="ARBA" id="ARBA00005993"/>
    </source>
</evidence>
<feature type="region of interest" description="Disordered" evidence="11">
    <location>
        <begin position="1"/>
        <end position="46"/>
    </location>
</feature>
<keyword evidence="10" id="KW-0539">Nucleus</keyword>
<feature type="region of interest" description="Disordered" evidence="11">
    <location>
        <begin position="640"/>
        <end position="664"/>
    </location>
</feature>
<dbReference type="EMBL" id="LIAE01006554">
    <property type="protein sequence ID" value="PAV87671.1"/>
    <property type="molecule type" value="Genomic_DNA"/>
</dbReference>
<feature type="compositionally biased region" description="Basic and acidic residues" evidence="11">
    <location>
        <begin position="8"/>
        <end position="26"/>
    </location>
</feature>
<evidence type="ECO:0000259" key="12">
    <source>
        <dbReference type="PROSITE" id="PS51030"/>
    </source>
</evidence>
<protein>
    <recommendedName>
        <fullName evidence="12">Nuclear receptor domain-containing protein</fullName>
    </recommendedName>
</protein>
<evidence type="ECO:0000256" key="10">
    <source>
        <dbReference type="ARBA" id="ARBA00023242"/>
    </source>
</evidence>
<dbReference type="STRING" id="2018661.A0A2A2LN49"/>
<dbReference type="InterPro" id="IPR001628">
    <property type="entry name" value="Znf_hrmn_rcpt"/>
</dbReference>
<organism evidence="13 14">
    <name type="scientific">Diploscapter pachys</name>
    <dbReference type="NCBI Taxonomy" id="2018661"/>
    <lineage>
        <taxon>Eukaryota</taxon>
        <taxon>Metazoa</taxon>
        <taxon>Ecdysozoa</taxon>
        <taxon>Nematoda</taxon>
        <taxon>Chromadorea</taxon>
        <taxon>Rhabditida</taxon>
        <taxon>Rhabditina</taxon>
        <taxon>Rhabditomorpha</taxon>
        <taxon>Rhabditoidea</taxon>
        <taxon>Rhabditidae</taxon>
        <taxon>Diploscapter</taxon>
    </lineage>
</organism>
<feature type="region of interest" description="Disordered" evidence="11">
    <location>
        <begin position="142"/>
        <end position="178"/>
    </location>
</feature>
<evidence type="ECO:0000256" key="1">
    <source>
        <dbReference type="ARBA" id="ARBA00004123"/>
    </source>
</evidence>
<evidence type="ECO:0000256" key="11">
    <source>
        <dbReference type="SAM" id="MobiDB-lite"/>
    </source>
</evidence>
<accession>A0A2A2LN49</accession>
<dbReference type="Gene3D" id="3.30.50.10">
    <property type="entry name" value="Erythroid Transcription Factor GATA-1, subunit A"/>
    <property type="match status" value="1"/>
</dbReference>
<dbReference type="OrthoDB" id="6355676at2759"/>
<evidence type="ECO:0000313" key="14">
    <source>
        <dbReference type="Proteomes" id="UP000218231"/>
    </source>
</evidence>
<keyword evidence="14" id="KW-1185">Reference proteome</keyword>
<evidence type="ECO:0000256" key="7">
    <source>
        <dbReference type="ARBA" id="ARBA00023125"/>
    </source>
</evidence>
<proteinExistence type="inferred from homology"/>
<evidence type="ECO:0000256" key="5">
    <source>
        <dbReference type="ARBA" id="ARBA00022833"/>
    </source>
</evidence>
<comment type="similarity">
    <text evidence="2">Belongs to the nuclear hormone receptor family.</text>
</comment>
<dbReference type="SMART" id="SM00399">
    <property type="entry name" value="ZnF_C4"/>
    <property type="match status" value="1"/>
</dbReference>
<dbReference type="PROSITE" id="PS00031">
    <property type="entry name" value="NUCLEAR_REC_DBD_1"/>
    <property type="match status" value="1"/>
</dbReference>